<dbReference type="SMART" id="SM00451">
    <property type="entry name" value="ZnF_U1"/>
    <property type="match status" value="1"/>
</dbReference>
<evidence type="ECO:0000256" key="5">
    <source>
        <dbReference type="SAM" id="MobiDB-lite"/>
    </source>
</evidence>
<feature type="compositionally biased region" description="Pro residues" evidence="5">
    <location>
        <begin position="161"/>
        <end position="179"/>
    </location>
</feature>
<dbReference type="InterPro" id="IPR036236">
    <property type="entry name" value="Znf_C2H2_sf"/>
</dbReference>
<evidence type="ECO:0000313" key="8">
    <source>
        <dbReference type="Proteomes" id="UP001281410"/>
    </source>
</evidence>
<feature type="region of interest" description="Disordered" evidence="5">
    <location>
        <begin position="157"/>
        <end position="179"/>
    </location>
</feature>
<dbReference type="SMART" id="SM00356">
    <property type="entry name" value="ZnF_C3H1"/>
    <property type="match status" value="1"/>
</dbReference>
<evidence type="ECO:0000256" key="4">
    <source>
        <dbReference type="PROSITE-ProRule" id="PRU00723"/>
    </source>
</evidence>
<dbReference type="InterPro" id="IPR013085">
    <property type="entry name" value="U1-CZ_Znf_C2H2"/>
</dbReference>
<evidence type="ECO:0000256" key="3">
    <source>
        <dbReference type="ARBA" id="ARBA00022833"/>
    </source>
</evidence>
<comment type="caution">
    <text evidence="7">The sequence shown here is derived from an EMBL/GenBank/DDBJ whole genome shotgun (WGS) entry which is preliminary data.</text>
</comment>
<keyword evidence="3 4" id="KW-0862">Zinc</keyword>
<dbReference type="InterPro" id="IPR000571">
    <property type="entry name" value="Znf_CCCH"/>
</dbReference>
<dbReference type="InterPro" id="IPR003604">
    <property type="entry name" value="Matrin/U1-like-C_Znf_C2H2"/>
</dbReference>
<proteinExistence type="predicted"/>
<dbReference type="Pfam" id="PF06220">
    <property type="entry name" value="zf-U1"/>
    <property type="match status" value="1"/>
</dbReference>
<dbReference type="PANTHER" id="PTHR16465:SF0">
    <property type="entry name" value="ZINC FINGER MATRIN-TYPE PROTEIN 5"/>
    <property type="match status" value="1"/>
</dbReference>
<keyword evidence="8" id="KW-1185">Reference proteome</keyword>
<sequence length="179" mass="19716">MPLGKYHCDYCNKEFQDTPFARKRHLQGLQHLRAKALWYDSLKDTNQPHPHGFSKGVCNRFLKTGFCPYADSCKYFHPNNSSNPQNTVQGVAVPGFIDNVQSTQVVPRMQMFGGSSLPAPGLEIVQSSAIVSRIQLVGGSSLSGHVMRDSMGMSWGNLPPSLKPPPEGGYPPLPFVDWG</sequence>
<dbReference type="Pfam" id="PF00642">
    <property type="entry name" value="zf-CCCH"/>
    <property type="match status" value="1"/>
</dbReference>
<dbReference type="GO" id="GO:0003676">
    <property type="term" value="F:nucleic acid binding"/>
    <property type="evidence" value="ECO:0007669"/>
    <property type="project" value="InterPro"/>
</dbReference>
<dbReference type="EMBL" id="JANJYJ010000001">
    <property type="protein sequence ID" value="KAK3229068.1"/>
    <property type="molecule type" value="Genomic_DNA"/>
</dbReference>
<gene>
    <name evidence="7" type="ORF">Dsin_000949</name>
</gene>
<reference evidence="7" key="1">
    <citation type="journal article" date="2023" name="Plant J.">
        <title>Genome sequences and population genomics provide insights into the demographic history, inbreeding, and mutation load of two 'living fossil' tree species of Dipteronia.</title>
        <authorList>
            <person name="Feng Y."/>
            <person name="Comes H.P."/>
            <person name="Chen J."/>
            <person name="Zhu S."/>
            <person name="Lu R."/>
            <person name="Zhang X."/>
            <person name="Li P."/>
            <person name="Qiu J."/>
            <person name="Olsen K.M."/>
            <person name="Qiu Y."/>
        </authorList>
    </citation>
    <scope>NUCLEOTIDE SEQUENCE</scope>
    <source>
        <strain evidence="7">NBL</strain>
    </source>
</reference>
<dbReference type="SUPFAM" id="SSF90229">
    <property type="entry name" value="CCCH zinc finger"/>
    <property type="match status" value="1"/>
</dbReference>
<evidence type="ECO:0000256" key="1">
    <source>
        <dbReference type="ARBA" id="ARBA00022723"/>
    </source>
</evidence>
<dbReference type="PANTHER" id="PTHR16465">
    <property type="entry name" value="NUCLEASE-RELATED"/>
    <property type="match status" value="1"/>
</dbReference>
<dbReference type="Gene3D" id="3.30.160.60">
    <property type="entry name" value="Classic Zinc Finger"/>
    <property type="match status" value="1"/>
</dbReference>
<evidence type="ECO:0000259" key="6">
    <source>
        <dbReference type="PROSITE" id="PS50103"/>
    </source>
</evidence>
<keyword evidence="2 4" id="KW-0863">Zinc-finger</keyword>
<dbReference type="AlphaFoldDB" id="A0AAE0B3U3"/>
<keyword evidence="1 4" id="KW-0479">Metal-binding</keyword>
<dbReference type="InterPro" id="IPR036855">
    <property type="entry name" value="Znf_CCCH_sf"/>
</dbReference>
<feature type="zinc finger region" description="C3H1-type" evidence="4">
    <location>
        <begin position="52"/>
        <end position="80"/>
    </location>
</feature>
<dbReference type="Gene3D" id="4.10.1000.10">
    <property type="entry name" value="Zinc finger, CCCH-type"/>
    <property type="match status" value="1"/>
</dbReference>
<evidence type="ECO:0000313" key="7">
    <source>
        <dbReference type="EMBL" id="KAK3229068.1"/>
    </source>
</evidence>
<dbReference type="Proteomes" id="UP001281410">
    <property type="component" value="Unassembled WGS sequence"/>
</dbReference>
<dbReference type="PROSITE" id="PS50103">
    <property type="entry name" value="ZF_C3H1"/>
    <property type="match status" value="1"/>
</dbReference>
<organism evidence="7 8">
    <name type="scientific">Dipteronia sinensis</name>
    <dbReference type="NCBI Taxonomy" id="43782"/>
    <lineage>
        <taxon>Eukaryota</taxon>
        <taxon>Viridiplantae</taxon>
        <taxon>Streptophyta</taxon>
        <taxon>Embryophyta</taxon>
        <taxon>Tracheophyta</taxon>
        <taxon>Spermatophyta</taxon>
        <taxon>Magnoliopsida</taxon>
        <taxon>eudicotyledons</taxon>
        <taxon>Gunneridae</taxon>
        <taxon>Pentapetalae</taxon>
        <taxon>rosids</taxon>
        <taxon>malvids</taxon>
        <taxon>Sapindales</taxon>
        <taxon>Sapindaceae</taxon>
        <taxon>Hippocastanoideae</taxon>
        <taxon>Acereae</taxon>
        <taxon>Dipteronia</taxon>
    </lineage>
</organism>
<dbReference type="GO" id="GO:0005689">
    <property type="term" value="C:U12-type spliceosomal complex"/>
    <property type="evidence" value="ECO:0007669"/>
    <property type="project" value="TreeGrafter"/>
</dbReference>
<feature type="domain" description="C3H1-type" evidence="6">
    <location>
        <begin position="52"/>
        <end position="80"/>
    </location>
</feature>
<accession>A0AAE0B3U3</accession>
<protein>
    <recommendedName>
        <fullName evidence="6">C3H1-type domain-containing protein</fullName>
    </recommendedName>
</protein>
<evidence type="ECO:0000256" key="2">
    <source>
        <dbReference type="ARBA" id="ARBA00022771"/>
    </source>
</evidence>
<dbReference type="SUPFAM" id="SSF57667">
    <property type="entry name" value="beta-beta-alpha zinc fingers"/>
    <property type="match status" value="1"/>
</dbReference>
<name>A0AAE0B3U3_9ROSI</name>
<dbReference type="GO" id="GO:0008270">
    <property type="term" value="F:zinc ion binding"/>
    <property type="evidence" value="ECO:0007669"/>
    <property type="project" value="UniProtKB-KW"/>
</dbReference>